<evidence type="ECO:0000313" key="7">
    <source>
        <dbReference type="EMBL" id="CAG23447.1"/>
    </source>
</evidence>
<dbReference type="STRING" id="298386.PBPRB1587"/>
<dbReference type="GO" id="GO:0042597">
    <property type="term" value="C:periplasmic space"/>
    <property type="evidence" value="ECO:0007669"/>
    <property type="project" value="UniProtKB-SubCell"/>
</dbReference>
<dbReference type="AlphaFoldDB" id="Q6LGY3"/>
<keyword evidence="3" id="KW-0813">Transport</keyword>
<dbReference type="Gene3D" id="3.40.190.10">
    <property type="entry name" value="Periplasmic binding protein-like II"/>
    <property type="match status" value="2"/>
</dbReference>
<evidence type="ECO:0000256" key="5">
    <source>
        <dbReference type="ARBA" id="ARBA00049629"/>
    </source>
</evidence>
<evidence type="ECO:0000256" key="1">
    <source>
        <dbReference type="ARBA" id="ARBA00004418"/>
    </source>
</evidence>
<protein>
    <recommendedName>
        <fullName evidence="6">Probable sugar-binding periplasmic protein</fullName>
    </recommendedName>
</protein>
<dbReference type="InterPro" id="IPR006059">
    <property type="entry name" value="SBP"/>
</dbReference>
<dbReference type="KEGG" id="ppr:PBPRB1587"/>
<keyword evidence="4" id="KW-0732">Signal</keyword>
<sequence>MHWIIKTALLTTLLHFTPVRAEIELLHWWTSKGEIKALNTIKKQLNDHDYQMVSTSVIGGGGDTATTVLQARALAGNTPNIAQIEGPSIKAWDAIGILHDLNNTAKKHQWNETLNPLAKEINQTENGYVALPLTLHRMNWLWVNHDLLTQLALDVPVTWPELFIAMDKAKRHHIEPLAIGKQPWQIAQLFESLVIAYGGVDFYQQAMVNLDKTAISSQEMQEIFKQFRRLSLLVGEQLADHKWETATQYLAQDKSLFQIGGDWVLGELIALNIDVPKKIGCYVAPQTQGVFLYNMDSFIFMSRPDFTVQQANDLANVLANKTFQSQFNKVKGAIPVRNDIDLSGFNVCQQQASQDLEFALIHKLAVPSMTDSMAVNPIKQQAINNELFQFFKNDSIDSKAVIRRIIAIASSDN</sequence>
<proteinExistence type="inferred from homology"/>
<organism evidence="7 8">
    <name type="scientific">Photobacterium profundum (strain SS9)</name>
    <dbReference type="NCBI Taxonomy" id="298386"/>
    <lineage>
        <taxon>Bacteria</taxon>
        <taxon>Pseudomonadati</taxon>
        <taxon>Pseudomonadota</taxon>
        <taxon>Gammaproteobacteria</taxon>
        <taxon>Vibrionales</taxon>
        <taxon>Vibrionaceae</taxon>
        <taxon>Photobacterium</taxon>
    </lineage>
</organism>
<gene>
    <name evidence="7" type="primary">VV1092</name>
    <name evidence="7" type="ordered locus">PBPRB1587</name>
</gene>
<dbReference type="RefSeq" id="WP_011221604.1">
    <property type="nucleotide sequence ID" value="NC_006371.1"/>
</dbReference>
<dbReference type="InterPro" id="IPR050490">
    <property type="entry name" value="Bact_solute-bd_prot1"/>
</dbReference>
<accession>Q6LGY3</accession>
<dbReference type="HOGENOM" id="CLU_031285_15_0_6"/>
<dbReference type="Proteomes" id="UP000000593">
    <property type="component" value="Chromosome 2"/>
</dbReference>
<keyword evidence="7" id="KW-0762">Sugar transport</keyword>
<evidence type="ECO:0000256" key="6">
    <source>
        <dbReference type="ARBA" id="ARBA00049753"/>
    </source>
</evidence>
<dbReference type="SUPFAM" id="SSF53850">
    <property type="entry name" value="Periplasmic binding protein-like II"/>
    <property type="match status" value="1"/>
</dbReference>
<dbReference type="PANTHER" id="PTHR43649">
    <property type="entry name" value="ARABINOSE-BINDING PROTEIN-RELATED"/>
    <property type="match status" value="1"/>
</dbReference>
<name>Q6LGY3_PHOPR</name>
<evidence type="ECO:0000256" key="3">
    <source>
        <dbReference type="ARBA" id="ARBA00022448"/>
    </source>
</evidence>
<comment type="similarity">
    <text evidence="2">Belongs to the bacterial solute-binding protein 1 family.</text>
</comment>
<dbReference type="EMBL" id="CR378679">
    <property type="protein sequence ID" value="CAG23447.1"/>
    <property type="molecule type" value="Genomic_DNA"/>
</dbReference>
<comment type="function">
    <text evidence="5">Part of a binding-protein-dependent transport system for a sugar.</text>
</comment>
<dbReference type="Pfam" id="PF01547">
    <property type="entry name" value="SBP_bac_1"/>
    <property type="match status" value="1"/>
</dbReference>
<evidence type="ECO:0000256" key="2">
    <source>
        <dbReference type="ARBA" id="ARBA00008520"/>
    </source>
</evidence>
<dbReference type="eggNOG" id="COG1653">
    <property type="taxonomic scope" value="Bacteria"/>
</dbReference>
<reference evidence="8" key="1">
    <citation type="journal article" date="2005" name="Science">
        <title>Life at depth: Photobacterium profundum genome sequence and expression analysis.</title>
        <authorList>
            <person name="Vezzi A."/>
            <person name="Campanaro S."/>
            <person name="D'Angelo M."/>
            <person name="Simonato F."/>
            <person name="Vitulo N."/>
            <person name="Lauro F.M."/>
            <person name="Cestaro A."/>
            <person name="Malacrida G."/>
            <person name="Simionati B."/>
            <person name="Cannata N."/>
            <person name="Romualdi C."/>
            <person name="Bartlett D.H."/>
            <person name="Valle G."/>
        </authorList>
    </citation>
    <scope>NUCLEOTIDE SEQUENCE [LARGE SCALE GENOMIC DNA]</scope>
    <source>
        <strain evidence="8">ATCC BAA-1253 / SS9</strain>
    </source>
</reference>
<keyword evidence="8" id="KW-1185">Reference proteome</keyword>
<evidence type="ECO:0000256" key="4">
    <source>
        <dbReference type="ARBA" id="ARBA00022729"/>
    </source>
</evidence>
<comment type="subcellular location">
    <subcellularLocation>
        <location evidence="1">Periplasm</location>
    </subcellularLocation>
</comment>
<evidence type="ECO:0000313" key="8">
    <source>
        <dbReference type="Proteomes" id="UP000000593"/>
    </source>
</evidence>
<dbReference type="PANTHER" id="PTHR43649:SF28">
    <property type="entry name" value="BINDING PROTEIN COMPONENT OF ABC SUGAR TRANSPORTER-RELATED"/>
    <property type="match status" value="1"/>
</dbReference>